<organism evidence="2 3">
    <name type="scientific">Actinokineospora soli</name>
    <dbReference type="NCBI Taxonomy" id="1048753"/>
    <lineage>
        <taxon>Bacteria</taxon>
        <taxon>Bacillati</taxon>
        <taxon>Actinomycetota</taxon>
        <taxon>Actinomycetes</taxon>
        <taxon>Pseudonocardiales</taxon>
        <taxon>Pseudonocardiaceae</taxon>
        <taxon>Actinokineospora</taxon>
    </lineage>
</organism>
<evidence type="ECO:0000313" key="3">
    <source>
        <dbReference type="Proteomes" id="UP001596512"/>
    </source>
</evidence>
<evidence type="ECO:0000256" key="1">
    <source>
        <dbReference type="SAM" id="MobiDB-lite"/>
    </source>
</evidence>
<name>A0ABW2TPI1_9PSEU</name>
<feature type="region of interest" description="Disordered" evidence="1">
    <location>
        <begin position="101"/>
        <end position="148"/>
    </location>
</feature>
<proteinExistence type="predicted"/>
<reference evidence="3" key="1">
    <citation type="journal article" date="2019" name="Int. J. Syst. Evol. Microbiol.">
        <title>The Global Catalogue of Microorganisms (GCM) 10K type strain sequencing project: providing services to taxonomists for standard genome sequencing and annotation.</title>
        <authorList>
            <consortium name="The Broad Institute Genomics Platform"/>
            <consortium name="The Broad Institute Genome Sequencing Center for Infectious Disease"/>
            <person name="Wu L."/>
            <person name="Ma J."/>
        </authorList>
    </citation>
    <scope>NUCLEOTIDE SEQUENCE [LARGE SCALE GENOMIC DNA]</scope>
    <source>
        <strain evidence="3">JCM 17695</strain>
    </source>
</reference>
<feature type="compositionally biased region" description="Pro residues" evidence="1">
    <location>
        <begin position="72"/>
        <end position="82"/>
    </location>
</feature>
<sequence>MPARDEDPVGEDAAEIGNPISSRLLSSAVPADGCRVATCFASTVHTATSIAALSLSHAPTTSGPDGARTPPVKSPAPYPPKVLNPCLRSITPSYAPVHMLQRTLPCAPPRSPPTATTRSPSPATDHHRATRPYGVLGVRGPRRPDRPG</sequence>
<comment type="caution">
    <text evidence="2">The sequence shown here is derived from an EMBL/GenBank/DDBJ whole genome shotgun (WGS) entry which is preliminary data.</text>
</comment>
<evidence type="ECO:0000313" key="2">
    <source>
        <dbReference type="EMBL" id="MFC7615712.1"/>
    </source>
</evidence>
<feature type="region of interest" description="Disordered" evidence="1">
    <location>
        <begin position="56"/>
        <end position="82"/>
    </location>
</feature>
<feature type="compositionally biased region" description="Low complexity" evidence="1">
    <location>
        <begin position="113"/>
        <end position="123"/>
    </location>
</feature>
<dbReference type="Proteomes" id="UP001596512">
    <property type="component" value="Unassembled WGS sequence"/>
</dbReference>
<protein>
    <submittedName>
        <fullName evidence="2">Uncharacterized protein</fullName>
    </submittedName>
</protein>
<accession>A0ABW2TPI1</accession>
<keyword evidence="3" id="KW-1185">Reference proteome</keyword>
<gene>
    <name evidence="2" type="ORF">ACFQV2_21660</name>
</gene>
<dbReference type="EMBL" id="JBHTEY010000004">
    <property type="protein sequence ID" value="MFC7615712.1"/>
    <property type="molecule type" value="Genomic_DNA"/>
</dbReference>